<accession>A0ABW1A5V7</accession>
<gene>
    <name evidence="5" type="ORF">ACFPZN_30480</name>
</gene>
<dbReference type="Proteomes" id="UP001596074">
    <property type="component" value="Unassembled WGS sequence"/>
</dbReference>
<name>A0ABW1A5V7_9ACTN</name>
<evidence type="ECO:0000313" key="6">
    <source>
        <dbReference type="Proteomes" id="UP001596074"/>
    </source>
</evidence>
<dbReference type="SUPFAM" id="SSF69318">
    <property type="entry name" value="Integrin alpha N-terminal domain"/>
    <property type="match status" value="2"/>
</dbReference>
<dbReference type="PRINTS" id="PR01185">
    <property type="entry name" value="INTEGRINA"/>
</dbReference>
<dbReference type="RefSeq" id="WP_378285700.1">
    <property type="nucleotide sequence ID" value="NZ_JBHSON010000047.1"/>
</dbReference>
<protein>
    <submittedName>
        <fullName evidence="5">FG-GAP repeat protein</fullName>
    </submittedName>
</protein>
<dbReference type="PANTHER" id="PTHR23220:SF118">
    <property type="entry name" value="INTEGRIN ALPHA-X"/>
    <property type="match status" value="1"/>
</dbReference>
<dbReference type="PROSITE" id="PS51470">
    <property type="entry name" value="FG_GAP"/>
    <property type="match status" value="4"/>
</dbReference>
<keyword evidence="1 4" id="KW-0732">Signal</keyword>
<sequence length="471" mass="46704">MRIASRRGPRLRLLAVLCLAGVSGASAPLVAALSPVPEKPGPAGPLSAAYVPTGPCRAAELIAGAPYAASGGRSRAGAVAVRYEDAAAPVLLAQAPAAPGAGFGAALAVGDFDRDRCADLAVGVPDQVFGARRPGAEGHGAVRIYFGSPTGLRAGWTLSARDLGRPYGTDRFGAALAAADLDGDRDDELVVGAPGLEGGGGVAVFGLEGRGLRPGPVVRQGTSWVGQSPAETDGFGAVLAAGDLDGDDRAEIAVGAPGDGPKSQGSVTVLDPVARTADYVSQDEPGVGGSPERLDHFGSALATGDFDGDGRHELAIGVPGEEGDEGASTGYSEGAVQVLDGRTLRQTGRTWTGRGRKGPYDRFGAALASGDLTGDGTDDLAVGAPGRSAVTVLRGRDGRGLTGRGAATVASPLGPDGQFGWSLAVRRGGLLIGAPGAAGYGGAVALLAGPDARAVTIVPEPVRGLLGYAFG</sequence>
<evidence type="ECO:0000256" key="3">
    <source>
        <dbReference type="ARBA" id="ARBA00023180"/>
    </source>
</evidence>
<feature type="chain" id="PRO_5045063320" evidence="4">
    <location>
        <begin position="32"/>
        <end position="471"/>
    </location>
</feature>
<dbReference type="SMART" id="SM00191">
    <property type="entry name" value="Int_alpha"/>
    <property type="match status" value="6"/>
</dbReference>
<dbReference type="InterPro" id="IPR013519">
    <property type="entry name" value="Int_alpha_beta-p"/>
</dbReference>
<dbReference type="InterPro" id="IPR013517">
    <property type="entry name" value="FG-GAP"/>
</dbReference>
<dbReference type="InterPro" id="IPR028994">
    <property type="entry name" value="Integrin_alpha_N"/>
</dbReference>
<reference evidence="6" key="1">
    <citation type="journal article" date="2019" name="Int. J. Syst. Evol. Microbiol.">
        <title>The Global Catalogue of Microorganisms (GCM) 10K type strain sequencing project: providing services to taxonomists for standard genome sequencing and annotation.</title>
        <authorList>
            <consortium name="The Broad Institute Genomics Platform"/>
            <consortium name="The Broad Institute Genome Sequencing Center for Infectious Disease"/>
            <person name="Wu L."/>
            <person name="Ma J."/>
        </authorList>
    </citation>
    <scope>NUCLEOTIDE SEQUENCE [LARGE SCALE GENOMIC DNA]</scope>
    <source>
        <strain evidence="6">KCTC 42087</strain>
    </source>
</reference>
<dbReference type="InterPro" id="IPR000413">
    <property type="entry name" value="Integrin_alpha"/>
</dbReference>
<dbReference type="Pfam" id="PF01839">
    <property type="entry name" value="FG-GAP"/>
    <property type="match status" value="5"/>
</dbReference>
<keyword evidence="3" id="KW-0325">Glycoprotein</keyword>
<organism evidence="5 6">
    <name type="scientific">Actinomadura rugatobispora</name>
    <dbReference type="NCBI Taxonomy" id="1994"/>
    <lineage>
        <taxon>Bacteria</taxon>
        <taxon>Bacillati</taxon>
        <taxon>Actinomycetota</taxon>
        <taxon>Actinomycetes</taxon>
        <taxon>Streptosporangiales</taxon>
        <taxon>Thermomonosporaceae</taxon>
        <taxon>Actinomadura</taxon>
    </lineage>
</organism>
<comment type="caution">
    <text evidence="5">The sequence shown here is derived from an EMBL/GenBank/DDBJ whole genome shotgun (WGS) entry which is preliminary data.</text>
</comment>
<dbReference type="EMBL" id="JBHSON010000047">
    <property type="protein sequence ID" value="MFC5749976.1"/>
    <property type="molecule type" value="Genomic_DNA"/>
</dbReference>
<dbReference type="Gene3D" id="2.130.10.130">
    <property type="entry name" value="Integrin alpha, N-terminal"/>
    <property type="match status" value="3"/>
</dbReference>
<evidence type="ECO:0000256" key="2">
    <source>
        <dbReference type="ARBA" id="ARBA00022737"/>
    </source>
</evidence>
<keyword evidence="6" id="KW-1185">Reference proteome</keyword>
<proteinExistence type="predicted"/>
<feature type="signal peptide" evidence="4">
    <location>
        <begin position="1"/>
        <end position="31"/>
    </location>
</feature>
<evidence type="ECO:0000313" key="5">
    <source>
        <dbReference type="EMBL" id="MFC5749976.1"/>
    </source>
</evidence>
<keyword evidence="2" id="KW-0677">Repeat</keyword>
<evidence type="ECO:0000256" key="1">
    <source>
        <dbReference type="ARBA" id="ARBA00022729"/>
    </source>
</evidence>
<dbReference type="PANTHER" id="PTHR23220">
    <property type="entry name" value="INTEGRIN ALPHA"/>
    <property type="match status" value="1"/>
</dbReference>
<evidence type="ECO:0000256" key="4">
    <source>
        <dbReference type="SAM" id="SignalP"/>
    </source>
</evidence>